<dbReference type="Gene3D" id="2.40.10.10">
    <property type="entry name" value="Trypsin-like serine proteases"/>
    <property type="match status" value="2"/>
</dbReference>
<evidence type="ECO:0000313" key="2">
    <source>
        <dbReference type="Proteomes" id="UP001480595"/>
    </source>
</evidence>
<dbReference type="EMBL" id="JAQQWL010000013">
    <property type="protein sequence ID" value="KAK8042438.1"/>
    <property type="molecule type" value="Genomic_DNA"/>
</dbReference>
<dbReference type="InterPro" id="IPR043504">
    <property type="entry name" value="Peptidase_S1_PA_chymotrypsin"/>
</dbReference>
<dbReference type="InterPro" id="IPR009003">
    <property type="entry name" value="Peptidase_S1_PA"/>
</dbReference>
<name>A0ABR1T9P5_9PEZI</name>
<accession>A0ABR1T9P5</accession>
<comment type="caution">
    <text evidence="1">The sequence shown here is derived from an EMBL/GenBank/DDBJ whole genome shotgun (WGS) entry which is preliminary data.</text>
</comment>
<dbReference type="GeneID" id="92097393"/>
<reference evidence="1 2" key="1">
    <citation type="submission" date="2023-01" db="EMBL/GenBank/DDBJ databases">
        <title>Analysis of 21 Apiospora genomes using comparative genomics revels a genus with tremendous synthesis potential of carbohydrate active enzymes and secondary metabolites.</title>
        <authorList>
            <person name="Sorensen T."/>
        </authorList>
    </citation>
    <scope>NUCLEOTIDE SEQUENCE [LARGE SCALE GENOMIC DNA]</scope>
    <source>
        <strain evidence="1 2">CBS 135458</strain>
    </source>
</reference>
<dbReference type="RefSeq" id="XP_066709291.1">
    <property type="nucleotide sequence ID" value="XM_066864330.1"/>
</dbReference>
<dbReference type="SUPFAM" id="SSF50494">
    <property type="entry name" value="Trypsin-like serine proteases"/>
    <property type="match status" value="1"/>
</dbReference>
<dbReference type="Proteomes" id="UP001480595">
    <property type="component" value="Unassembled WGS sequence"/>
</dbReference>
<proteinExistence type="predicted"/>
<sequence length="200" mass="21734">MGRLTTPGYLCSGNLIGPRHVAAARHCHISDVPYYFAPAYNGREVLPGAQVEAVVLPAAPLSEGACGESAEWAAFVLNERLEERLGYLGADVIDDAHRGKPLFYNYGYPGDLDGASRPYRQQSIAVHRDTRCDATGPLDTDADMSQGQSGGSLWLEEGGNHWQYGVFSLLWFMNGVYYMTSFAGGDGFVAGVVHARETWP</sequence>
<protein>
    <submittedName>
        <fullName evidence="1">Trypsin-like cysteine/serine peptidase domain-containing protein</fullName>
    </submittedName>
</protein>
<evidence type="ECO:0000313" key="1">
    <source>
        <dbReference type="EMBL" id="KAK8042438.1"/>
    </source>
</evidence>
<gene>
    <name evidence="1" type="ORF">PG994_012921</name>
</gene>
<organism evidence="1 2">
    <name type="scientific">Apiospora phragmitis</name>
    <dbReference type="NCBI Taxonomy" id="2905665"/>
    <lineage>
        <taxon>Eukaryota</taxon>
        <taxon>Fungi</taxon>
        <taxon>Dikarya</taxon>
        <taxon>Ascomycota</taxon>
        <taxon>Pezizomycotina</taxon>
        <taxon>Sordariomycetes</taxon>
        <taxon>Xylariomycetidae</taxon>
        <taxon>Amphisphaeriales</taxon>
        <taxon>Apiosporaceae</taxon>
        <taxon>Apiospora</taxon>
    </lineage>
</organism>
<keyword evidence="2" id="KW-1185">Reference proteome</keyword>